<evidence type="ECO:0000313" key="2">
    <source>
        <dbReference type="Proteomes" id="UP000314294"/>
    </source>
</evidence>
<dbReference type="Proteomes" id="UP000314294">
    <property type="component" value="Unassembled WGS sequence"/>
</dbReference>
<reference evidence="1 2" key="1">
    <citation type="submission" date="2019-03" db="EMBL/GenBank/DDBJ databases">
        <title>First draft genome of Liparis tanakae, snailfish: a comprehensive survey of snailfish specific genes.</title>
        <authorList>
            <person name="Kim W."/>
            <person name="Song I."/>
            <person name="Jeong J.-H."/>
            <person name="Kim D."/>
            <person name="Kim S."/>
            <person name="Ryu S."/>
            <person name="Song J.Y."/>
            <person name="Lee S.K."/>
        </authorList>
    </citation>
    <scope>NUCLEOTIDE SEQUENCE [LARGE SCALE GENOMIC DNA]</scope>
    <source>
        <tissue evidence="1">Muscle</tissue>
    </source>
</reference>
<keyword evidence="2" id="KW-1185">Reference proteome</keyword>
<gene>
    <name evidence="1" type="ORF">EYF80_029162</name>
</gene>
<accession>A0A4Z2H4K4</accession>
<sequence length="72" mass="8007">MWSRKPCTISSTCSSPTSAMLFCNHDGTTLMNRSRPWFSMKWRQVVGDSSVRFQSALNVNLSVASTTPCVAF</sequence>
<name>A0A4Z2H4K4_9TELE</name>
<comment type="caution">
    <text evidence="1">The sequence shown here is derived from an EMBL/GenBank/DDBJ whole genome shotgun (WGS) entry which is preliminary data.</text>
</comment>
<proteinExistence type="predicted"/>
<protein>
    <submittedName>
        <fullName evidence="1">Uncharacterized protein</fullName>
    </submittedName>
</protein>
<evidence type="ECO:0000313" key="1">
    <source>
        <dbReference type="EMBL" id="TNN60561.1"/>
    </source>
</evidence>
<organism evidence="1 2">
    <name type="scientific">Liparis tanakae</name>
    <name type="common">Tanaka's snailfish</name>
    <dbReference type="NCBI Taxonomy" id="230148"/>
    <lineage>
        <taxon>Eukaryota</taxon>
        <taxon>Metazoa</taxon>
        <taxon>Chordata</taxon>
        <taxon>Craniata</taxon>
        <taxon>Vertebrata</taxon>
        <taxon>Euteleostomi</taxon>
        <taxon>Actinopterygii</taxon>
        <taxon>Neopterygii</taxon>
        <taxon>Teleostei</taxon>
        <taxon>Neoteleostei</taxon>
        <taxon>Acanthomorphata</taxon>
        <taxon>Eupercaria</taxon>
        <taxon>Perciformes</taxon>
        <taxon>Cottioidei</taxon>
        <taxon>Cottales</taxon>
        <taxon>Liparidae</taxon>
        <taxon>Liparis</taxon>
    </lineage>
</organism>
<dbReference type="EMBL" id="SRLO01000331">
    <property type="protein sequence ID" value="TNN60561.1"/>
    <property type="molecule type" value="Genomic_DNA"/>
</dbReference>
<dbReference type="AlphaFoldDB" id="A0A4Z2H4K4"/>